<dbReference type="Pfam" id="PF07963">
    <property type="entry name" value="N_methyl"/>
    <property type="match status" value="1"/>
</dbReference>
<protein>
    <submittedName>
        <fullName evidence="1">Prepilin-type N-terminal cleavage/methylation domain-containing protein</fullName>
    </submittedName>
</protein>
<dbReference type="OrthoDB" id="1932587at2"/>
<sequence length="146" mass="16512">MKKGFTLIETLIVIGILGMISGVTVTFYLGALKIYDNKKCDFVALETASFISKSINTCLENKENGCIYIDVERNCIKFKNGDGYLKGTYFLPSGFKVWGSSLRFYVYCNKDKLIDSGTIKIKYKNDFYRDITMSVPIGLPYVKADE</sequence>
<dbReference type="RefSeq" id="WP_027638349.1">
    <property type="nucleotide sequence ID" value="NZ_CP076620.1"/>
</dbReference>
<proteinExistence type="predicted"/>
<organism evidence="1 2">
    <name type="scientific">Clostridium cadaveris</name>
    <dbReference type="NCBI Taxonomy" id="1529"/>
    <lineage>
        <taxon>Bacteria</taxon>
        <taxon>Bacillati</taxon>
        <taxon>Bacillota</taxon>
        <taxon>Clostridia</taxon>
        <taxon>Eubacteriales</taxon>
        <taxon>Clostridiaceae</taxon>
        <taxon>Clostridium</taxon>
    </lineage>
</organism>
<dbReference type="AlphaFoldDB" id="A0A1I2J7J5"/>
<dbReference type="PROSITE" id="PS00409">
    <property type="entry name" value="PROKAR_NTER_METHYL"/>
    <property type="match status" value="1"/>
</dbReference>
<dbReference type="NCBIfam" id="TIGR02532">
    <property type="entry name" value="IV_pilin_GFxxxE"/>
    <property type="match status" value="1"/>
</dbReference>
<accession>A0A1I2J7J5</accession>
<dbReference type="InterPro" id="IPR012902">
    <property type="entry name" value="N_methyl_site"/>
</dbReference>
<evidence type="ECO:0000313" key="1">
    <source>
        <dbReference type="EMBL" id="SFF49833.1"/>
    </source>
</evidence>
<dbReference type="Proteomes" id="UP000182135">
    <property type="component" value="Unassembled WGS sequence"/>
</dbReference>
<keyword evidence="2" id="KW-1185">Reference proteome</keyword>
<reference evidence="1 2" key="1">
    <citation type="submission" date="2016-10" db="EMBL/GenBank/DDBJ databases">
        <authorList>
            <person name="de Groot N.N."/>
        </authorList>
    </citation>
    <scope>NUCLEOTIDE SEQUENCE [LARGE SCALE GENOMIC DNA]</scope>
    <source>
        <strain evidence="1 2">NLAE-zl-G419</strain>
    </source>
</reference>
<dbReference type="GeneID" id="90544792"/>
<dbReference type="EMBL" id="FOOE01000001">
    <property type="protein sequence ID" value="SFF49833.1"/>
    <property type="molecule type" value="Genomic_DNA"/>
</dbReference>
<name>A0A1I2J7J5_9CLOT</name>
<gene>
    <name evidence="1" type="ORF">SAMN04487885_101139</name>
</gene>
<evidence type="ECO:0000313" key="2">
    <source>
        <dbReference type="Proteomes" id="UP000182135"/>
    </source>
</evidence>
<dbReference type="STRING" id="1529.SAMN04487885_101139"/>